<evidence type="ECO:0000256" key="8">
    <source>
        <dbReference type="SAM" id="Phobius"/>
    </source>
</evidence>
<feature type="transmembrane region" description="Helical" evidence="8">
    <location>
        <begin position="93"/>
        <end position="110"/>
    </location>
</feature>
<evidence type="ECO:0000256" key="3">
    <source>
        <dbReference type="ARBA" id="ARBA00022676"/>
    </source>
</evidence>
<dbReference type="EMBL" id="LBPN01000001">
    <property type="protein sequence ID" value="KKP60022.1"/>
    <property type="molecule type" value="Genomic_DNA"/>
</dbReference>
<evidence type="ECO:0000256" key="2">
    <source>
        <dbReference type="ARBA" id="ARBA00022475"/>
    </source>
</evidence>
<evidence type="ECO:0000256" key="7">
    <source>
        <dbReference type="ARBA" id="ARBA00023136"/>
    </source>
</evidence>
<evidence type="ECO:0000259" key="9">
    <source>
        <dbReference type="Pfam" id="PF13231"/>
    </source>
</evidence>
<evidence type="ECO:0000313" key="10">
    <source>
        <dbReference type="EMBL" id="KKP60022.1"/>
    </source>
</evidence>
<feature type="transmembrane region" description="Helical" evidence="8">
    <location>
        <begin position="116"/>
        <end position="136"/>
    </location>
</feature>
<comment type="caution">
    <text evidence="10">The sequence shown here is derived from an EMBL/GenBank/DDBJ whole genome shotgun (WGS) entry which is preliminary data.</text>
</comment>
<feature type="transmembrane region" description="Helical" evidence="8">
    <location>
        <begin position="334"/>
        <end position="351"/>
    </location>
</feature>
<feature type="transmembrane region" description="Helical" evidence="8">
    <location>
        <begin position="389"/>
        <end position="411"/>
    </location>
</feature>
<feature type="transmembrane region" description="Helical" evidence="8">
    <location>
        <begin position="357"/>
        <end position="377"/>
    </location>
</feature>
<feature type="transmembrane region" description="Helical" evidence="8">
    <location>
        <begin position="68"/>
        <end position="86"/>
    </location>
</feature>
<dbReference type="GO" id="GO:0016763">
    <property type="term" value="F:pentosyltransferase activity"/>
    <property type="evidence" value="ECO:0007669"/>
    <property type="project" value="TreeGrafter"/>
</dbReference>
<reference evidence="10 11" key="1">
    <citation type="journal article" date="2015" name="Nature">
        <title>rRNA introns, odd ribosomes, and small enigmatic genomes across a large radiation of phyla.</title>
        <authorList>
            <person name="Brown C.T."/>
            <person name="Hug L.A."/>
            <person name="Thomas B.C."/>
            <person name="Sharon I."/>
            <person name="Castelle C.J."/>
            <person name="Singh A."/>
            <person name="Wilkins M.J."/>
            <person name="Williams K.H."/>
            <person name="Banfield J.F."/>
        </authorList>
    </citation>
    <scope>NUCLEOTIDE SEQUENCE [LARGE SCALE GENOMIC DNA]</scope>
</reference>
<accession>A0A0G0DXZ7</accession>
<dbReference type="GO" id="GO:0005886">
    <property type="term" value="C:plasma membrane"/>
    <property type="evidence" value="ECO:0007669"/>
    <property type="project" value="UniProtKB-SubCell"/>
</dbReference>
<feature type="transmembrane region" description="Helical" evidence="8">
    <location>
        <begin position="143"/>
        <end position="160"/>
    </location>
</feature>
<name>A0A0G0DXZ7_9BACT</name>
<evidence type="ECO:0000313" key="11">
    <source>
        <dbReference type="Proteomes" id="UP000034176"/>
    </source>
</evidence>
<gene>
    <name evidence="10" type="ORF">UR52_C0001G0102</name>
</gene>
<dbReference type="PANTHER" id="PTHR33908:SF11">
    <property type="entry name" value="MEMBRANE PROTEIN"/>
    <property type="match status" value="1"/>
</dbReference>
<evidence type="ECO:0000256" key="5">
    <source>
        <dbReference type="ARBA" id="ARBA00022692"/>
    </source>
</evidence>
<dbReference type="Proteomes" id="UP000034176">
    <property type="component" value="Unassembled WGS sequence"/>
</dbReference>
<dbReference type="STRING" id="1618434.UR52_C0001G0102"/>
<dbReference type="AlphaFoldDB" id="A0A0G0DXZ7"/>
<evidence type="ECO:0000256" key="1">
    <source>
        <dbReference type="ARBA" id="ARBA00004651"/>
    </source>
</evidence>
<dbReference type="Pfam" id="PF13231">
    <property type="entry name" value="PMT_2"/>
    <property type="match status" value="1"/>
</dbReference>
<keyword evidence="6 8" id="KW-1133">Transmembrane helix</keyword>
<proteinExistence type="predicted"/>
<feature type="transmembrane region" description="Helical" evidence="8">
    <location>
        <begin position="166"/>
        <end position="199"/>
    </location>
</feature>
<evidence type="ECO:0000256" key="4">
    <source>
        <dbReference type="ARBA" id="ARBA00022679"/>
    </source>
</evidence>
<feature type="domain" description="Glycosyltransferase RgtA/B/C/D-like" evidence="9">
    <location>
        <begin position="71"/>
        <end position="221"/>
    </location>
</feature>
<organism evidence="10 11">
    <name type="scientific">Candidatus Gottesmanbacteria bacterium GW2011_GWA1_34_13</name>
    <dbReference type="NCBI Taxonomy" id="1618434"/>
    <lineage>
        <taxon>Bacteria</taxon>
        <taxon>Candidatus Gottesmaniibacteriota</taxon>
    </lineage>
</organism>
<dbReference type="PANTHER" id="PTHR33908">
    <property type="entry name" value="MANNOSYLTRANSFERASE YKCB-RELATED"/>
    <property type="match status" value="1"/>
</dbReference>
<sequence length="583" mass="66295">MKKLISFLLLFLILLFATGLRLYKLSEIPPGLNRDEAAIGYTAFSLLETGKDEYGKLWPISLKSFGDWKLPVYVYLTIPSVAIFGLNEFAVRLPSVICSLLTIIFVYFLTKKIFKSNAIALTICTLISISPWNIFFSRVASEANATVLLVTIAIFTFFVTEKKFYWLILGSICLGLSLLTYHGNHVFTPLLFIGCLILFKNKFLSKPWGWVSVGVFCIISIFIYGQTLFSADKTKISGLTPLGDISLVHENINLNRIIYPNQFFGRLLNNKVIFLGEQITKNYLRSFSPEFLFISGGTNLQHNIPDFGNLYKIEGVLILIGLFLLFYRKEKTAWFWLYWILISPIAGSLTKDAPHSARMYAIIPAIYVIIGYGLIKGLNLIKNLRIKKIVILIVGLAFIVDIGLFTGRYFILFSYKAYKSWGLAYKEMILKLDIYKSNYDLIYISRPDYSPYIYYLFYNQASPQLFQTYAIHYPETSEGFSHVKSFDGVVYEKNNWTDELLIPDNLYIDWAESIPSGATNSATYITKDKYTQMKKSGIDISKIKVGDVITSKIIDKVIAPDTSPIFYLISTQVGTSSALIKNF</sequence>
<feature type="transmembrane region" description="Helical" evidence="8">
    <location>
        <begin position="208"/>
        <end position="229"/>
    </location>
</feature>
<comment type="subcellular location">
    <subcellularLocation>
        <location evidence="1">Cell membrane</location>
        <topology evidence="1">Multi-pass membrane protein</topology>
    </subcellularLocation>
</comment>
<keyword evidence="3" id="KW-0328">Glycosyltransferase</keyword>
<dbReference type="InterPro" id="IPR038731">
    <property type="entry name" value="RgtA/B/C-like"/>
</dbReference>
<protein>
    <recommendedName>
        <fullName evidence="9">Glycosyltransferase RgtA/B/C/D-like domain-containing protein</fullName>
    </recommendedName>
</protein>
<keyword evidence="2" id="KW-1003">Cell membrane</keyword>
<keyword evidence="5 8" id="KW-0812">Transmembrane</keyword>
<dbReference type="GO" id="GO:0009103">
    <property type="term" value="P:lipopolysaccharide biosynthetic process"/>
    <property type="evidence" value="ECO:0007669"/>
    <property type="project" value="UniProtKB-ARBA"/>
</dbReference>
<dbReference type="InterPro" id="IPR050297">
    <property type="entry name" value="LipidA_mod_glycosyltrf_83"/>
</dbReference>
<evidence type="ECO:0000256" key="6">
    <source>
        <dbReference type="ARBA" id="ARBA00022989"/>
    </source>
</evidence>
<keyword evidence="4" id="KW-0808">Transferase</keyword>
<keyword evidence="7 8" id="KW-0472">Membrane</keyword>
<feature type="transmembrane region" description="Helical" evidence="8">
    <location>
        <begin position="310"/>
        <end position="327"/>
    </location>
</feature>